<dbReference type="SMART" id="SM00744">
    <property type="entry name" value="RINGv"/>
    <property type="match status" value="1"/>
</dbReference>
<evidence type="ECO:0000256" key="4">
    <source>
        <dbReference type="SAM" id="Phobius"/>
    </source>
</evidence>
<accession>A0A7I8JYB0</accession>
<dbReference type="FunFam" id="3.30.40.10:FF:000318">
    <property type="entry name" value="E3 ubiquitin-protein ligase MARCH4"/>
    <property type="match status" value="1"/>
</dbReference>
<keyword evidence="4" id="KW-1133">Transmembrane helix</keyword>
<reference evidence="6" key="1">
    <citation type="submission" date="2020-02" db="EMBL/GenBank/DDBJ databases">
        <authorList>
            <person name="Scholz U."/>
            <person name="Mascher M."/>
            <person name="Fiebig A."/>
        </authorList>
    </citation>
    <scope>NUCLEOTIDE SEQUENCE</scope>
</reference>
<name>A0A7I8JYB0_SPIIN</name>
<dbReference type="InterPro" id="IPR013083">
    <property type="entry name" value="Znf_RING/FYVE/PHD"/>
</dbReference>
<evidence type="ECO:0000256" key="1">
    <source>
        <dbReference type="ARBA" id="ARBA00022723"/>
    </source>
</evidence>
<evidence type="ECO:0000256" key="3">
    <source>
        <dbReference type="ARBA" id="ARBA00022833"/>
    </source>
</evidence>
<dbReference type="GO" id="GO:0004842">
    <property type="term" value="F:ubiquitin-protein transferase activity"/>
    <property type="evidence" value="ECO:0007669"/>
    <property type="project" value="TreeGrafter"/>
</dbReference>
<proteinExistence type="predicted"/>
<dbReference type="CDD" id="cd16495">
    <property type="entry name" value="RING_CH-C4HC3_MARCH"/>
    <property type="match status" value="1"/>
</dbReference>
<dbReference type="Gene3D" id="3.30.40.10">
    <property type="entry name" value="Zinc/RING finger domain, C3HC4 (zinc finger)"/>
    <property type="match status" value="1"/>
</dbReference>
<evidence type="ECO:0000313" key="6">
    <source>
        <dbReference type="EMBL" id="CAA7388968.1"/>
    </source>
</evidence>
<dbReference type="InterPro" id="IPR033275">
    <property type="entry name" value="MARCH-like"/>
</dbReference>
<dbReference type="SUPFAM" id="SSF57850">
    <property type="entry name" value="RING/U-box"/>
    <property type="match status" value="1"/>
</dbReference>
<evidence type="ECO:0000259" key="5">
    <source>
        <dbReference type="PROSITE" id="PS51292"/>
    </source>
</evidence>
<gene>
    <name evidence="6" type="ORF">SI8410_01001097</name>
</gene>
<dbReference type="AlphaFoldDB" id="A0A7I8JYB0"/>
<evidence type="ECO:0000313" key="7">
    <source>
        <dbReference type="Proteomes" id="UP000663760"/>
    </source>
</evidence>
<keyword evidence="4" id="KW-0472">Membrane</keyword>
<dbReference type="Proteomes" id="UP000663760">
    <property type="component" value="Chromosome 1"/>
</dbReference>
<dbReference type="InterPro" id="IPR011016">
    <property type="entry name" value="Znf_RING-CH"/>
</dbReference>
<dbReference type="PROSITE" id="PS51292">
    <property type="entry name" value="ZF_RING_CH"/>
    <property type="match status" value="1"/>
</dbReference>
<dbReference type="InterPro" id="IPR022143">
    <property type="entry name" value="DUF3675"/>
</dbReference>
<protein>
    <recommendedName>
        <fullName evidence="5">RING-CH-type domain-containing protein</fullName>
    </recommendedName>
</protein>
<keyword evidence="2" id="KW-0863">Zinc-finger</keyword>
<evidence type="ECO:0000256" key="2">
    <source>
        <dbReference type="ARBA" id="ARBA00022771"/>
    </source>
</evidence>
<dbReference type="OrthoDB" id="264354at2759"/>
<dbReference type="GO" id="GO:0008270">
    <property type="term" value="F:zinc ion binding"/>
    <property type="evidence" value="ECO:0007669"/>
    <property type="project" value="UniProtKB-KW"/>
</dbReference>
<keyword evidence="1" id="KW-0479">Metal-binding</keyword>
<dbReference type="PANTHER" id="PTHR23012:SF180">
    <property type="entry name" value="RING_FYVE_PHD ZINC FINGER SUPERFAMILY PROTEIN"/>
    <property type="match status" value="1"/>
</dbReference>
<keyword evidence="3" id="KW-0862">Zinc</keyword>
<dbReference type="EMBL" id="LR746264">
    <property type="protein sequence ID" value="CAA7388968.1"/>
    <property type="molecule type" value="Genomic_DNA"/>
</dbReference>
<dbReference type="Pfam" id="PF12428">
    <property type="entry name" value="DUF3675"/>
    <property type="match status" value="1"/>
</dbReference>
<dbReference type="GO" id="GO:0016020">
    <property type="term" value="C:membrane"/>
    <property type="evidence" value="ECO:0007669"/>
    <property type="project" value="TreeGrafter"/>
</dbReference>
<dbReference type="GO" id="GO:0016567">
    <property type="term" value="P:protein ubiquitination"/>
    <property type="evidence" value="ECO:0007669"/>
    <property type="project" value="TreeGrafter"/>
</dbReference>
<keyword evidence="7" id="KW-1185">Reference proteome</keyword>
<feature type="domain" description="RING-CH-type" evidence="5">
    <location>
        <begin position="26"/>
        <end position="88"/>
    </location>
</feature>
<feature type="transmembrane region" description="Helical" evidence="4">
    <location>
        <begin position="175"/>
        <end position="201"/>
    </location>
</feature>
<dbReference type="Pfam" id="PF12906">
    <property type="entry name" value="RINGv"/>
    <property type="match status" value="1"/>
</dbReference>
<organism evidence="6 7">
    <name type="scientific">Spirodela intermedia</name>
    <name type="common">Intermediate duckweed</name>
    <dbReference type="NCBI Taxonomy" id="51605"/>
    <lineage>
        <taxon>Eukaryota</taxon>
        <taxon>Viridiplantae</taxon>
        <taxon>Streptophyta</taxon>
        <taxon>Embryophyta</taxon>
        <taxon>Tracheophyta</taxon>
        <taxon>Spermatophyta</taxon>
        <taxon>Magnoliopsida</taxon>
        <taxon>Liliopsida</taxon>
        <taxon>Araceae</taxon>
        <taxon>Lemnoideae</taxon>
        <taxon>Spirodela</taxon>
    </lineage>
</organism>
<dbReference type="PANTHER" id="PTHR23012">
    <property type="entry name" value="RING/FYVE/PHD ZINC FINGER DOMAIN-CONTAINING"/>
    <property type="match status" value="1"/>
</dbReference>
<feature type="transmembrane region" description="Helical" evidence="4">
    <location>
        <begin position="150"/>
        <end position="169"/>
    </location>
</feature>
<sequence length="244" mass="26830">MESGGSGRITWVAVDGELGRSPSWSSSSPPLCLCRICHEEEEESTAGMEAPCACSGTLKFAHRGCIQRWCDEKGSTVCEICLQKFEPGYSVPLRKALVEVGVTIRGSLEVPRQNYAPPYEREAATEGGGEVAEYAECSPASERGASACRYVAVTLTVILLARHLVSVIMEEPDHYAFTLFTVFVLRASGILLPFYVIMSAIKGIQYSQRHQLLLRQLHEGNGGPLQRGPREDELLQHHIIQIHS</sequence>
<keyword evidence="4" id="KW-0812">Transmembrane</keyword>